<keyword evidence="2" id="KW-1185">Reference proteome</keyword>
<organism evidence="1 2">
    <name type="scientific">Entomophthora muscae</name>
    <dbReference type="NCBI Taxonomy" id="34485"/>
    <lineage>
        <taxon>Eukaryota</taxon>
        <taxon>Fungi</taxon>
        <taxon>Fungi incertae sedis</taxon>
        <taxon>Zoopagomycota</taxon>
        <taxon>Entomophthoromycotina</taxon>
        <taxon>Entomophthoromycetes</taxon>
        <taxon>Entomophthorales</taxon>
        <taxon>Entomophthoraceae</taxon>
        <taxon>Entomophthora</taxon>
    </lineage>
</organism>
<reference evidence="1" key="1">
    <citation type="submission" date="2022-04" db="EMBL/GenBank/DDBJ databases">
        <title>Genome of the entomopathogenic fungus Entomophthora muscae.</title>
        <authorList>
            <person name="Elya C."/>
            <person name="Lovett B.R."/>
            <person name="Lee E."/>
            <person name="Macias A.M."/>
            <person name="Hajek A.E."/>
            <person name="De Bivort B.L."/>
            <person name="Kasson M.T."/>
            <person name="De Fine Licht H.H."/>
            <person name="Stajich J.E."/>
        </authorList>
    </citation>
    <scope>NUCLEOTIDE SEQUENCE</scope>
    <source>
        <strain evidence="1">Berkeley</strain>
    </source>
</reference>
<evidence type="ECO:0000313" key="1">
    <source>
        <dbReference type="EMBL" id="KAJ9066153.1"/>
    </source>
</evidence>
<accession>A0ACC2SV00</accession>
<comment type="caution">
    <text evidence="1">The sequence shown here is derived from an EMBL/GenBank/DDBJ whole genome shotgun (WGS) entry which is preliminary data.</text>
</comment>
<evidence type="ECO:0000313" key="2">
    <source>
        <dbReference type="Proteomes" id="UP001165960"/>
    </source>
</evidence>
<dbReference type="EMBL" id="QTSX02004304">
    <property type="protein sequence ID" value="KAJ9066153.1"/>
    <property type="molecule type" value="Genomic_DNA"/>
</dbReference>
<proteinExistence type="predicted"/>
<protein>
    <submittedName>
        <fullName evidence="1">Uncharacterized protein</fullName>
    </submittedName>
</protein>
<gene>
    <name evidence="1" type="ORF">DSO57_1012344</name>
</gene>
<dbReference type="Proteomes" id="UP001165960">
    <property type="component" value="Unassembled WGS sequence"/>
</dbReference>
<name>A0ACC2SV00_9FUNG</name>
<sequence length="175" mass="19152">MVPAPGFSLKSKNPGAGKSPLPASPTWWLGAGLIPARGFEAVTSVTVYNKLCEFTEAFAGQRLYLVVYLRYLFYFGTGASVEDLDRVLLGIDKAWLSLDGKKVPPGYKSVDHVIQDNLVLAGIYGFAALPEKLLLHFRLTLLPFTSRREYFNKGASTVHSVAVEVVRHLHCGVGI</sequence>